<proteinExistence type="predicted"/>
<accession>B3T1B3</accession>
<dbReference type="AlphaFoldDB" id="B3T1B3"/>
<evidence type="ECO:0000313" key="1">
    <source>
        <dbReference type="EMBL" id="ABZ06372.1"/>
    </source>
</evidence>
<organism evidence="1">
    <name type="scientific">uncultured marine microorganism HF4000_009G21</name>
    <dbReference type="NCBI Taxonomy" id="455515"/>
    <lineage>
        <taxon>unclassified sequences</taxon>
        <taxon>environmental samples</taxon>
    </lineage>
</organism>
<sequence>MPEYYLDRCSGGQSWMVSGIEHPGQQRGFDYKFRFTPFGSILLMITEAE</sequence>
<dbReference type="EMBL" id="EU016574">
    <property type="protein sequence ID" value="ABZ06372.1"/>
    <property type="molecule type" value="Genomic_DNA"/>
</dbReference>
<gene>
    <name evidence="1" type="ORF">ALOHA_HF4000009G21ctg1g8</name>
</gene>
<name>B3T1B3_9ZZZZ</name>
<protein>
    <submittedName>
        <fullName evidence="1">Uncharacterized protein</fullName>
    </submittedName>
</protein>
<reference evidence="1" key="1">
    <citation type="journal article" date="2008" name="ISME J.">
        <title>Genomic patterns of recombination, clonal divergence and environment in marine microbial populations.</title>
        <authorList>
            <person name="Konstantinidis K.T."/>
            <person name="Delong E.F."/>
        </authorList>
    </citation>
    <scope>NUCLEOTIDE SEQUENCE</scope>
</reference>